<dbReference type="InterPro" id="IPR035979">
    <property type="entry name" value="RBD_domain_sf"/>
</dbReference>
<reference evidence="2 3" key="1">
    <citation type="journal article" date="2018" name="G3 (Bethesda)">
        <title>Phylogenetic and Phylogenomic Definition of Rhizopus Species.</title>
        <authorList>
            <person name="Gryganskyi A.P."/>
            <person name="Golan J."/>
            <person name="Dolatabadi S."/>
            <person name="Mondo S."/>
            <person name="Robb S."/>
            <person name="Idnurm A."/>
            <person name="Muszewska A."/>
            <person name="Steczkiewicz K."/>
            <person name="Masonjones S."/>
            <person name="Liao H.L."/>
            <person name="Gajdeczka M.T."/>
            <person name="Anike F."/>
            <person name="Vuek A."/>
            <person name="Anishchenko I.M."/>
            <person name="Voigt K."/>
            <person name="de Hoog G.S."/>
            <person name="Smith M.E."/>
            <person name="Heitman J."/>
            <person name="Vilgalys R."/>
            <person name="Stajich J.E."/>
        </authorList>
    </citation>
    <scope>NUCLEOTIDE SEQUENCE [LARGE SCALE GENOMIC DNA]</scope>
    <source>
        <strain evidence="2 3">LSU 92-RS-03</strain>
    </source>
</reference>
<keyword evidence="3" id="KW-1185">Reference proteome</keyword>
<organism evidence="2 3">
    <name type="scientific">Rhizopus stolonifer</name>
    <name type="common">Rhizopus nigricans</name>
    <dbReference type="NCBI Taxonomy" id="4846"/>
    <lineage>
        <taxon>Eukaryota</taxon>
        <taxon>Fungi</taxon>
        <taxon>Fungi incertae sedis</taxon>
        <taxon>Mucoromycota</taxon>
        <taxon>Mucoromycotina</taxon>
        <taxon>Mucoromycetes</taxon>
        <taxon>Mucorales</taxon>
        <taxon>Mucorineae</taxon>
        <taxon>Rhizopodaceae</taxon>
        <taxon>Rhizopus</taxon>
    </lineage>
</organism>
<dbReference type="Gene3D" id="3.30.70.330">
    <property type="match status" value="1"/>
</dbReference>
<feature type="domain" description="RRM" evidence="1">
    <location>
        <begin position="17"/>
        <end position="73"/>
    </location>
</feature>
<dbReference type="EMBL" id="PJQM01000156">
    <property type="protein sequence ID" value="RCI06423.1"/>
    <property type="molecule type" value="Genomic_DNA"/>
</dbReference>
<dbReference type="SUPFAM" id="SSF54928">
    <property type="entry name" value="RNA-binding domain, RBD"/>
    <property type="match status" value="1"/>
</dbReference>
<gene>
    <name evidence="2" type="ORF">CU098_012417</name>
</gene>
<dbReference type="AlphaFoldDB" id="A0A367KW35"/>
<dbReference type="PANTHER" id="PTHR32343">
    <property type="entry name" value="SERINE/ARGININE-RICH SPLICING FACTOR"/>
    <property type="match status" value="1"/>
</dbReference>
<dbReference type="PANTHER" id="PTHR32343:SF10">
    <property type="entry name" value="RNA-BINDING REGION RNP-1 DOMAIN-CONTAINING PROTEIN"/>
    <property type="match status" value="1"/>
</dbReference>
<evidence type="ECO:0000313" key="3">
    <source>
        <dbReference type="Proteomes" id="UP000253551"/>
    </source>
</evidence>
<comment type="caution">
    <text evidence="2">The sequence shown here is derived from an EMBL/GenBank/DDBJ whole genome shotgun (WGS) entry which is preliminary data.</text>
</comment>
<protein>
    <recommendedName>
        <fullName evidence="1">RRM domain-containing protein</fullName>
    </recommendedName>
</protein>
<accession>A0A367KW35</accession>
<dbReference type="STRING" id="4846.A0A367KW35"/>
<name>A0A367KW35_RHIST</name>
<dbReference type="Proteomes" id="UP000253551">
    <property type="component" value="Unassembled WGS sequence"/>
</dbReference>
<dbReference type="GO" id="GO:0003723">
    <property type="term" value="F:RNA binding"/>
    <property type="evidence" value="ECO:0007669"/>
    <property type="project" value="InterPro"/>
</dbReference>
<evidence type="ECO:0000313" key="2">
    <source>
        <dbReference type="EMBL" id="RCI06423.1"/>
    </source>
</evidence>
<dbReference type="Pfam" id="PF00076">
    <property type="entry name" value="RRM_1"/>
    <property type="match status" value="1"/>
</dbReference>
<dbReference type="InterPro" id="IPR012677">
    <property type="entry name" value="Nucleotide-bd_a/b_plait_sf"/>
</dbReference>
<dbReference type="OrthoDB" id="7763451at2759"/>
<evidence type="ECO:0000259" key="1">
    <source>
        <dbReference type="Pfam" id="PF00076"/>
    </source>
</evidence>
<proteinExistence type="predicted"/>
<sequence>MTWTMHIPQEPSPTLVLVKRISLQSSEKTVKEFFLFCGNILEFEMIKDSNDPQHQMALIHFERESAAKTATLLSHALIDECHIVATPYVEYPEQETQDTKPKTHIIAEILANGYILQDQVVAKGLEYDHKYNLSSRFTSYLNTLTSNMKHIDAKYRIWNKACDIEHKYKIHETVQSTAQLALQSSTGQKVEKMATQTLAQIAAVHYEAKKIQHEKITT</sequence>
<dbReference type="InterPro" id="IPR000504">
    <property type="entry name" value="RRM_dom"/>
</dbReference>